<feature type="domain" description="Serpin" evidence="4">
    <location>
        <begin position="146"/>
        <end position="522"/>
    </location>
</feature>
<dbReference type="InterPro" id="IPR023796">
    <property type="entry name" value="Serpin_dom"/>
</dbReference>
<dbReference type="Gramene" id="TraesRN6A0100262700.1">
    <property type="protein sequence ID" value="TraesRN6A0100262700.1"/>
    <property type="gene ID" value="TraesRN6A0100262700"/>
</dbReference>
<sequence>MSSWRPTGSHGSPPRRGRPHDEHPGTLPAPPHFAGSQAPQMFPAAAVARHLASFQTAATSNTRQQPTDNTEACHPPHHHRPADAASRFTAPWPPTFAPPRPSFPSWAAAVRPTAMIPRETGRTHDVYSGCTAGAGVGNTVTNAGCLRMAASVGSTAAGGGRNFIVSPLSLHAALALVAAGAKGETQRELLDFLVGPAGSSLAALHGDPAIRLVGMLRGLEQTSFACGVWVAHGRALRPEFVEVAGAVYAAVAESVDFRSEPEKARQQVNTFVKHETKELIDEVLPARSVDSSTVVVLANALYFKGTWAQPFDPSATFAAPFHLADGTTVRAPFMTTSLFQQHVAAFPGFKALKLPYKNGGGFHHVHQAASFYMLLLVPDHSAALGLAGLYGKAVSTPDFIRRHTPADQVPVGRFMVPKFRFEFKFEASREMQELGVARAFGGGDFSGMVTGGNGLRISGVYHNATVEVDELGTVAAAATAVCLSQCASARPPVDFVADRPFLFAIVEERTGVALFLGHVVNPLDG</sequence>
<dbReference type="GO" id="GO:0004867">
    <property type="term" value="F:serine-type endopeptidase inhibitor activity"/>
    <property type="evidence" value="ECO:0007669"/>
    <property type="project" value="InterPro"/>
</dbReference>
<dbReference type="Gramene" id="TraesCS6A02G124400.1">
    <property type="protein sequence ID" value="TraesCS6A02G124400.1"/>
    <property type="gene ID" value="TraesCS6A02G124400"/>
</dbReference>
<dbReference type="KEGG" id="taes:123129494"/>
<dbReference type="SUPFAM" id="SSF56574">
    <property type="entry name" value="Serpins"/>
    <property type="match status" value="1"/>
</dbReference>
<name>A0A3B6NM75_WHEAT</name>
<dbReference type="GO" id="GO:0005615">
    <property type="term" value="C:extracellular space"/>
    <property type="evidence" value="ECO:0000318"/>
    <property type="project" value="GO_Central"/>
</dbReference>
<dbReference type="PANTHER" id="PTHR11461:SF203">
    <property type="entry name" value="SERPIN-Z12-RELATED"/>
    <property type="match status" value="1"/>
</dbReference>
<dbReference type="Gramene" id="TraesJAG6A03G03273890.1">
    <property type="protein sequence ID" value="TraesJAG6A03G03273890.1"/>
    <property type="gene ID" value="TraesJAG6A03G03273890"/>
</dbReference>
<proteinExistence type="inferred from homology"/>
<dbReference type="SMART" id="SM00093">
    <property type="entry name" value="SERPIN"/>
    <property type="match status" value="1"/>
</dbReference>
<evidence type="ECO:0000256" key="1">
    <source>
        <dbReference type="ARBA" id="ARBA00009500"/>
    </source>
</evidence>
<dbReference type="Gramene" id="TraesKAR6A01G0066270.1">
    <property type="protein sequence ID" value="cds.TraesKAR6A01G0066270.1"/>
    <property type="gene ID" value="TraesKAR6A01G0066270"/>
</dbReference>
<dbReference type="OrthoDB" id="1063785at2759"/>
<dbReference type="Gramene" id="TraesMAC6A03G03278450.1">
    <property type="protein sequence ID" value="TraesMAC6A03G03278450.1"/>
    <property type="gene ID" value="TraesMAC6A03G03278450"/>
</dbReference>
<organism evidence="5">
    <name type="scientific">Triticum aestivum</name>
    <name type="common">Wheat</name>
    <dbReference type="NCBI Taxonomy" id="4565"/>
    <lineage>
        <taxon>Eukaryota</taxon>
        <taxon>Viridiplantae</taxon>
        <taxon>Streptophyta</taxon>
        <taxon>Embryophyta</taxon>
        <taxon>Tracheophyta</taxon>
        <taxon>Spermatophyta</taxon>
        <taxon>Magnoliopsida</taxon>
        <taxon>Liliopsida</taxon>
        <taxon>Poales</taxon>
        <taxon>Poaceae</taxon>
        <taxon>BOP clade</taxon>
        <taxon>Pooideae</taxon>
        <taxon>Triticodae</taxon>
        <taxon>Triticeae</taxon>
        <taxon>Triticinae</taxon>
        <taxon>Triticum</taxon>
    </lineage>
</organism>
<comment type="similarity">
    <text evidence="1 2">Belongs to the serpin family.</text>
</comment>
<evidence type="ECO:0000313" key="5">
    <source>
        <dbReference type="EnsemblPlants" id="TraesCS6A02G124400.1"/>
    </source>
</evidence>
<dbReference type="InterPro" id="IPR023795">
    <property type="entry name" value="Serpin_CS"/>
</dbReference>
<dbReference type="PROSITE" id="PS00284">
    <property type="entry name" value="SERPIN"/>
    <property type="match status" value="1"/>
</dbReference>
<evidence type="ECO:0000256" key="3">
    <source>
        <dbReference type="SAM" id="MobiDB-lite"/>
    </source>
</evidence>
<dbReference type="Gramene" id="TraesLAC6A03G03233810.1">
    <property type="protein sequence ID" value="TraesLAC6A03G03233810.1"/>
    <property type="gene ID" value="TraesLAC6A03G03233810"/>
</dbReference>
<evidence type="ECO:0000259" key="4">
    <source>
        <dbReference type="SMART" id="SM00093"/>
    </source>
</evidence>
<evidence type="ECO:0000256" key="2">
    <source>
        <dbReference type="RuleBase" id="RU000411"/>
    </source>
</evidence>
<dbReference type="Gramene" id="TraesSTA6A03G03269910.1">
    <property type="protein sequence ID" value="TraesSTA6A03G03269910.1"/>
    <property type="gene ID" value="TraesSTA6A03G03269910"/>
</dbReference>
<dbReference type="Gramene" id="TraesARI6A03G03234640.1">
    <property type="protein sequence ID" value="TraesARI6A03G03234640.1"/>
    <property type="gene ID" value="TraesARI6A03G03234640"/>
</dbReference>
<dbReference type="SMR" id="A0A3B6NM75"/>
<dbReference type="InterPro" id="IPR042185">
    <property type="entry name" value="Serpin_sf_2"/>
</dbReference>
<dbReference type="InterPro" id="IPR042178">
    <property type="entry name" value="Serpin_sf_1"/>
</dbReference>
<dbReference type="Pfam" id="PF00079">
    <property type="entry name" value="Serpin"/>
    <property type="match status" value="1"/>
</dbReference>
<dbReference type="Gene3D" id="2.30.39.10">
    <property type="entry name" value="Alpha-1-antitrypsin, domain 1"/>
    <property type="match status" value="1"/>
</dbReference>
<protein>
    <recommendedName>
        <fullName evidence="4">Serpin domain-containing protein</fullName>
    </recommendedName>
</protein>
<keyword evidence="6" id="KW-1185">Reference proteome</keyword>
<accession>A0A3B6NM75</accession>
<dbReference type="InterPro" id="IPR036186">
    <property type="entry name" value="Serpin_sf"/>
</dbReference>
<gene>
    <name evidence="5" type="primary">LOC123129494</name>
</gene>
<dbReference type="Gene3D" id="2.10.310.10">
    <property type="entry name" value="Serpins superfamily"/>
    <property type="match status" value="1"/>
</dbReference>
<dbReference type="OMA" id="TLMSFQH"/>
<dbReference type="Gramene" id="TraesCS6A03G0294300.1">
    <property type="protein sequence ID" value="TraesCS6A03G0294300.1.CDS"/>
    <property type="gene ID" value="TraesCS6A03G0294300"/>
</dbReference>
<dbReference type="Gramene" id="TraesPARA_EIv1.0_1917130.1">
    <property type="protein sequence ID" value="TraesPARA_EIv1.0_1917130.1.CDS"/>
    <property type="gene ID" value="TraesPARA_EIv1.0_1917130"/>
</dbReference>
<dbReference type="Gramene" id="TraesNOR6A03G03310720.1">
    <property type="protein sequence ID" value="TraesNOR6A03G03310720.1"/>
    <property type="gene ID" value="TraesNOR6A03G03310720"/>
</dbReference>
<dbReference type="AlphaFoldDB" id="A0A3B6NM75"/>
<feature type="region of interest" description="Disordered" evidence="3">
    <location>
        <begin position="57"/>
        <end position="86"/>
    </location>
</feature>
<dbReference type="GeneID" id="123129494"/>
<dbReference type="Proteomes" id="UP000019116">
    <property type="component" value="Chromosome 6A"/>
</dbReference>
<dbReference type="FunFam" id="2.10.310.10:FF:000001">
    <property type="entry name" value="Serpin family A member 1"/>
    <property type="match status" value="1"/>
</dbReference>
<feature type="compositionally biased region" description="Polar residues" evidence="3">
    <location>
        <begin position="1"/>
        <end position="10"/>
    </location>
</feature>
<evidence type="ECO:0000313" key="6">
    <source>
        <dbReference type="Proteomes" id="UP000019116"/>
    </source>
</evidence>
<feature type="compositionally biased region" description="Polar residues" evidence="3">
    <location>
        <begin position="57"/>
        <end position="70"/>
    </location>
</feature>
<dbReference type="EnsemblPlants" id="TraesCS6A02G124400.1">
    <property type="protein sequence ID" value="TraesCS6A02G124400.1"/>
    <property type="gene ID" value="TraesCS6A02G124400"/>
</dbReference>
<dbReference type="Gene3D" id="6.20.40.10">
    <property type="match status" value="1"/>
</dbReference>
<dbReference type="Gene3D" id="3.30.497.10">
    <property type="entry name" value="Antithrombin, subunit I, domain 2"/>
    <property type="match status" value="1"/>
</dbReference>
<dbReference type="PANTHER" id="PTHR11461">
    <property type="entry name" value="SERINE PROTEASE INHIBITOR, SERPIN"/>
    <property type="match status" value="1"/>
</dbReference>
<dbReference type="STRING" id="4565.A0A3B6NM75"/>
<dbReference type="RefSeq" id="XP_044405576.1">
    <property type="nucleotide sequence ID" value="XM_044549641.1"/>
</dbReference>
<dbReference type="InterPro" id="IPR000215">
    <property type="entry name" value="Serpin_fam"/>
</dbReference>
<reference evidence="5" key="1">
    <citation type="submission" date="2018-08" db="EMBL/GenBank/DDBJ databases">
        <authorList>
            <person name="Rossello M."/>
        </authorList>
    </citation>
    <scope>NUCLEOTIDE SEQUENCE [LARGE SCALE GENOMIC DNA]</scope>
    <source>
        <strain evidence="5">cv. Chinese Spring</strain>
    </source>
</reference>
<feature type="region of interest" description="Disordered" evidence="3">
    <location>
        <begin position="1"/>
        <end position="37"/>
    </location>
</feature>
<reference evidence="5" key="2">
    <citation type="submission" date="2018-10" db="UniProtKB">
        <authorList>
            <consortium name="EnsemblPlants"/>
        </authorList>
    </citation>
    <scope>IDENTIFICATION</scope>
</reference>